<dbReference type="PANTHER" id="PTHR33867">
    <property type="entry name" value="RIBOSOME MATURATION FACTOR RIMP"/>
    <property type="match status" value="1"/>
</dbReference>
<dbReference type="Proteomes" id="UP000317893">
    <property type="component" value="Unassembled WGS sequence"/>
</dbReference>
<dbReference type="PANTHER" id="PTHR33867:SF1">
    <property type="entry name" value="RIBOSOME MATURATION FACTOR RIMP"/>
    <property type="match status" value="1"/>
</dbReference>
<comment type="subcellular location">
    <subcellularLocation>
        <location evidence="3">Cytoplasm</location>
    </subcellularLocation>
</comment>
<evidence type="ECO:0000256" key="4">
    <source>
        <dbReference type="SAM" id="MobiDB-lite"/>
    </source>
</evidence>
<organism evidence="6 7">
    <name type="scientific">Lapillicoccus jejuensis</name>
    <dbReference type="NCBI Taxonomy" id="402171"/>
    <lineage>
        <taxon>Bacteria</taxon>
        <taxon>Bacillati</taxon>
        <taxon>Actinomycetota</taxon>
        <taxon>Actinomycetes</taxon>
        <taxon>Micrococcales</taxon>
        <taxon>Intrasporangiaceae</taxon>
        <taxon>Lapillicoccus</taxon>
    </lineage>
</organism>
<dbReference type="HAMAP" id="MF_01077">
    <property type="entry name" value="RimP"/>
    <property type="match status" value="1"/>
</dbReference>
<evidence type="ECO:0000256" key="3">
    <source>
        <dbReference type="HAMAP-Rule" id="MF_01077"/>
    </source>
</evidence>
<dbReference type="SUPFAM" id="SSF75420">
    <property type="entry name" value="YhbC-like, N-terminal domain"/>
    <property type="match status" value="1"/>
</dbReference>
<dbReference type="GO" id="GO:0000028">
    <property type="term" value="P:ribosomal small subunit assembly"/>
    <property type="evidence" value="ECO:0007669"/>
    <property type="project" value="TreeGrafter"/>
</dbReference>
<dbReference type="InterPro" id="IPR028998">
    <property type="entry name" value="RimP_C"/>
</dbReference>
<dbReference type="Gene3D" id="3.30.300.70">
    <property type="entry name" value="RimP-like superfamily, N-terminal"/>
    <property type="match status" value="1"/>
</dbReference>
<gene>
    <name evidence="3" type="primary">rimP</name>
    <name evidence="6" type="ORF">FB458_3083</name>
</gene>
<reference evidence="6 7" key="1">
    <citation type="submission" date="2019-06" db="EMBL/GenBank/DDBJ databases">
        <title>Sequencing the genomes of 1000 actinobacteria strains.</title>
        <authorList>
            <person name="Klenk H.-P."/>
        </authorList>
    </citation>
    <scope>NUCLEOTIDE SEQUENCE [LARGE SCALE GENOMIC DNA]</scope>
    <source>
        <strain evidence="6 7">DSM 18607</strain>
    </source>
</reference>
<accession>A0A542E3V7</accession>
<dbReference type="InterPro" id="IPR028989">
    <property type="entry name" value="RimP_N"/>
</dbReference>
<protein>
    <recommendedName>
        <fullName evidence="3">Ribosome maturation factor RimP</fullName>
    </recommendedName>
</protein>
<keyword evidence="7" id="KW-1185">Reference proteome</keyword>
<comment type="similarity">
    <text evidence="3">Belongs to the RimP family.</text>
</comment>
<evidence type="ECO:0000256" key="2">
    <source>
        <dbReference type="ARBA" id="ARBA00022517"/>
    </source>
</evidence>
<feature type="region of interest" description="Disordered" evidence="4">
    <location>
        <begin position="174"/>
        <end position="214"/>
    </location>
</feature>
<dbReference type="AlphaFoldDB" id="A0A542E3V7"/>
<dbReference type="InterPro" id="IPR003728">
    <property type="entry name" value="Ribosome_maturation_RimP"/>
</dbReference>
<dbReference type="RefSeq" id="WP_141849248.1">
    <property type="nucleotide sequence ID" value="NZ_BAAAPR010000007.1"/>
</dbReference>
<dbReference type="InterPro" id="IPR035956">
    <property type="entry name" value="RimP_N_sf"/>
</dbReference>
<dbReference type="EMBL" id="VFMN01000001">
    <property type="protein sequence ID" value="TQJ09966.1"/>
    <property type="molecule type" value="Genomic_DNA"/>
</dbReference>
<name>A0A542E3V7_9MICO</name>
<comment type="function">
    <text evidence="3">Required for maturation of 30S ribosomal subunits.</text>
</comment>
<feature type="compositionally biased region" description="Low complexity" evidence="4">
    <location>
        <begin position="183"/>
        <end position="195"/>
    </location>
</feature>
<evidence type="ECO:0000313" key="6">
    <source>
        <dbReference type="EMBL" id="TQJ09966.1"/>
    </source>
</evidence>
<evidence type="ECO:0000313" key="7">
    <source>
        <dbReference type="Proteomes" id="UP000317893"/>
    </source>
</evidence>
<keyword evidence="2 3" id="KW-0690">Ribosome biogenesis</keyword>
<dbReference type="GO" id="GO:0005829">
    <property type="term" value="C:cytosol"/>
    <property type="evidence" value="ECO:0007669"/>
    <property type="project" value="TreeGrafter"/>
</dbReference>
<dbReference type="GO" id="GO:0006412">
    <property type="term" value="P:translation"/>
    <property type="evidence" value="ECO:0007669"/>
    <property type="project" value="TreeGrafter"/>
</dbReference>
<dbReference type="CDD" id="cd01734">
    <property type="entry name" value="YlxS_C"/>
    <property type="match status" value="1"/>
</dbReference>
<evidence type="ECO:0000256" key="1">
    <source>
        <dbReference type="ARBA" id="ARBA00022490"/>
    </source>
</evidence>
<comment type="caution">
    <text evidence="6">The sequence shown here is derived from an EMBL/GenBank/DDBJ whole genome shotgun (WGS) entry which is preliminary data.</text>
</comment>
<dbReference type="Pfam" id="PF02576">
    <property type="entry name" value="RimP_N"/>
    <property type="match status" value="1"/>
</dbReference>
<feature type="compositionally biased region" description="Acidic residues" evidence="4">
    <location>
        <begin position="196"/>
        <end position="214"/>
    </location>
</feature>
<keyword evidence="1 3" id="KW-0963">Cytoplasm</keyword>
<proteinExistence type="inferred from homology"/>
<sequence length="214" mass="22128">MADDRIGPALTAPLASLGLVLDDLTVVPAGRRRVVRVLVDRDLSGLAPDDTDSPVAPLTLDEVADATRVVGAVLDGEYDGPGAAGDGVDLMGSQPYTLEVSSPGLDRPLRGARAFRRNVGRLVALTLADGSSLTARVLSVTGGGDDARAQVEVPGTKKTPATRHEVALADVTSARVQVEFTRPGDAGAPYGPDGPDGQDEQDEQDDEKEDDGGH</sequence>
<feature type="domain" description="Ribosome maturation factor RimP N-terminal" evidence="5">
    <location>
        <begin position="13"/>
        <end position="106"/>
    </location>
</feature>
<evidence type="ECO:0000259" key="5">
    <source>
        <dbReference type="Pfam" id="PF02576"/>
    </source>
</evidence>
<dbReference type="OrthoDB" id="9805006at2"/>